<evidence type="ECO:0000313" key="2">
    <source>
        <dbReference type="Proteomes" id="UP000540506"/>
    </source>
</evidence>
<gene>
    <name evidence="1" type="ORF">FHR34_007338</name>
</gene>
<keyword evidence="2" id="KW-1185">Reference proteome</keyword>
<reference evidence="1 2" key="1">
    <citation type="submission" date="2020-08" db="EMBL/GenBank/DDBJ databases">
        <title>Sequencing the genomes of 1000 actinobacteria strains.</title>
        <authorList>
            <person name="Klenk H.-P."/>
        </authorList>
    </citation>
    <scope>NUCLEOTIDE SEQUENCE [LARGE SCALE GENOMIC DNA]</scope>
    <source>
        <strain evidence="1 2">DSM 41654</strain>
    </source>
</reference>
<dbReference type="EMBL" id="JACHJV010000002">
    <property type="protein sequence ID" value="MBB4928243.1"/>
    <property type="molecule type" value="Genomic_DNA"/>
</dbReference>
<organism evidence="1 2">
    <name type="scientific">Kitasatospora kifunensis</name>
    <name type="common">Streptomyces kifunensis</name>
    <dbReference type="NCBI Taxonomy" id="58351"/>
    <lineage>
        <taxon>Bacteria</taxon>
        <taxon>Bacillati</taxon>
        <taxon>Actinomycetota</taxon>
        <taxon>Actinomycetes</taxon>
        <taxon>Kitasatosporales</taxon>
        <taxon>Streptomycetaceae</taxon>
        <taxon>Kitasatospora</taxon>
    </lineage>
</organism>
<protein>
    <submittedName>
        <fullName evidence="1">Uncharacterized protein</fullName>
    </submittedName>
</protein>
<dbReference type="RefSeq" id="WP_184945239.1">
    <property type="nucleotide sequence ID" value="NZ_JACHJV010000002.1"/>
</dbReference>
<evidence type="ECO:0000313" key="1">
    <source>
        <dbReference type="EMBL" id="MBB4928243.1"/>
    </source>
</evidence>
<sequence>MRIVSMLALGQPLHPEVLSPIRTRKMALGTSTVSRVPGADVHWSQLPGLTTKLPEWTCAVNDAAPLDLACPVAAPASQGARAGYVGKVVGGEREMADDD</sequence>
<proteinExistence type="predicted"/>
<accession>A0A7W7VZM4</accession>
<name>A0A7W7VZM4_KITKI</name>
<dbReference type="AlphaFoldDB" id="A0A7W7VZM4"/>
<comment type="caution">
    <text evidence="1">The sequence shown here is derived from an EMBL/GenBank/DDBJ whole genome shotgun (WGS) entry which is preliminary data.</text>
</comment>
<dbReference type="Proteomes" id="UP000540506">
    <property type="component" value="Unassembled WGS sequence"/>
</dbReference>